<dbReference type="EMBL" id="LNIX01000002">
    <property type="protein sequence ID" value="OXA59723.1"/>
    <property type="molecule type" value="Genomic_DNA"/>
</dbReference>
<dbReference type="PROSITE" id="PS51891">
    <property type="entry name" value="CENP_V_GFA"/>
    <property type="match status" value="1"/>
</dbReference>
<dbReference type="STRING" id="158441.A0A226EQ23"/>
<dbReference type="Pfam" id="PF04828">
    <property type="entry name" value="GFA"/>
    <property type="match status" value="1"/>
</dbReference>
<evidence type="ECO:0000256" key="2">
    <source>
        <dbReference type="ARBA" id="ARBA00022723"/>
    </source>
</evidence>
<dbReference type="InterPro" id="IPR011057">
    <property type="entry name" value="Mss4-like_sf"/>
</dbReference>
<evidence type="ECO:0000259" key="4">
    <source>
        <dbReference type="PROSITE" id="PS51891"/>
    </source>
</evidence>
<evidence type="ECO:0000313" key="5">
    <source>
        <dbReference type="EMBL" id="OXA59723.1"/>
    </source>
</evidence>
<dbReference type="PANTHER" id="PTHR28620">
    <property type="entry name" value="CENTROMERE PROTEIN V"/>
    <property type="match status" value="1"/>
</dbReference>
<dbReference type="SUPFAM" id="SSF51316">
    <property type="entry name" value="Mss4-like"/>
    <property type="match status" value="1"/>
</dbReference>
<dbReference type="Proteomes" id="UP000198287">
    <property type="component" value="Unassembled WGS sequence"/>
</dbReference>
<evidence type="ECO:0000313" key="6">
    <source>
        <dbReference type="Proteomes" id="UP000198287"/>
    </source>
</evidence>
<accession>A0A226EQ23</accession>
<evidence type="ECO:0000256" key="1">
    <source>
        <dbReference type="ARBA" id="ARBA00005495"/>
    </source>
</evidence>
<dbReference type="OMA" id="DCSLCRR"/>
<dbReference type="GO" id="GO:0016846">
    <property type="term" value="F:carbon-sulfur lyase activity"/>
    <property type="evidence" value="ECO:0007669"/>
    <property type="project" value="InterPro"/>
</dbReference>
<reference evidence="5 6" key="1">
    <citation type="submission" date="2015-12" db="EMBL/GenBank/DDBJ databases">
        <title>The genome of Folsomia candida.</title>
        <authorList>
            <person name="Faddeeva A."/>
            <person name="Derks M.F."/>
            <person name="Anvar Y."/>
            <person name="Smit S."/>
            <person name="Van Straalen N."/>
            <person name="Roelofs D."/>
        </authorList>
    </citation>
    <scope>NUCLEOTIDE SEQUENCE [LARGE SCALE GENOMIC DNA]</scope>
    <source>
        <strain evidence="5 6">VU population</strain>
        <tissue evidence="5">Whole body</tissue>
    </source>
</reference>
<dbReference type="InterPro" id="IPR052355">
    <property type="entry name" value="CENP-V-like"/>
</dbReference>
<comment type="caution">
    <text evidence="5">The sequence shown here is derived from an EMBL/GenBank/DDBJ whole genome shotgun (WGS) entry which is preliminary data.</text>
</comment>
<sequence length="133" mass="15039">MDNIKYNGSCHCGQVQWEVLAPRTLNAIDCNCTICIKKQNKHVIVPSAQFKLLSGQTGLSTYTFNTHQAKHMFCNKCGVQSFYIPRSNPDGIGFMPHCIDRPQPKVVVENFDGNKWEESMEMKGADISKRSKQ</sequence>
<keyword evidence="6" id="KW-1185">Reference proteome</keyword>
<keyword evidence="2" id="KW-0479">Metal-binding</keyword>
<name>A0A226EQ23_FOLCA</name>
<keyword evidence="3" id="KW-0862">Zinc</keyword>
<comment type="similarity">
    <text evidence="1">Belongs to the Gfa family.</text>
</comment>
<dbReference type="InterPro" id="IPR006913">
    <property type="entry name" value="CENP-V/GFA"/>
</dbReference>
<dbReference type="OrthoDB" id="2993351at2759"/>
<protein>
    <submittedName>
        <fullName evidence="5">Centromere protein V</fullName>
    </submittedName>
</protein>
<dbReference type="Gene3D" id="2.170.150.70">
    <property type="match status" value="1"/>
</dbReference>
<proteinExistence type="inferred from homology"/>
<feature type="domain" description="CENP-V/GFA" evidence="4">
    <location>
        <begin position="6"/>
        <end position="117"/>
    </location>
</feature>
<organism evidence="5 6">
    <name type="scientific">Folsomia candida</name>
    <name type="common">Springtail</name>
    <dbReference type="NCBI Taxonomy" id="158441"/>
    <lineage>
        <taxon>Eukaryota</taxon>
        <taxon>Metazoa</taxon>
        <taxon>Ecdysozoa</taxon>
        <taxon>Arthropoda</taxon>
        <taxon>Hexapoda</taxon>
        <taxon>Collembola</taxon>
        <taxon>Entomobryomorpha</taxon>
        <taxon>Isotomoidea</taxon>
        <taxon>Isotomidae</taxon>
        <taxon>Proisotominae</taxon>
        <taxon>Folsomia</taxon>
    </lineage>
</organism>
<dbReference type="PANTHER" id="PTHR28620:SF1">
    <property type="entry name" value="CENP-V_GFA DOMAIN-CONTAINING PROTEIN"/>
    <property type="match status" value="1"/>
</dbReference>
<gene>
    <name evidence="5" type="ORF">Fcan01_05106</name>
</gene>
<dbReference type="GO" id="GO:0046872">
    <property type="term" value="F:metal ion binding"/>
    <property type="evidence" value="ECO:0007669"/>
    <property type="project" value="UniProtKB-KW"/>
</dbReference>
<evidence type="ECO:0000256" key="3">
    <source>
        <dbReference type="ARBA" id="ARBA00022833"/>
    </source>
</evidence>
<dbReference type="AlphaFoldDB" id="A0A226EQ23"/>